<feature type="transmembrane region" description="Helical" evidence="15">
    <location>
        <begin position="492"/>
        <end position="510"/>
    </location>
</feature>
<evidence type="ECO:0000313" key="18">
    <source>
        <dbReference type="Proteomes" id="UP000663760"/>
    </source>
</evidence>
<dbReference type="OrthoDB" id="1880850at2759"/>
<dbReference type="GO" id="GO:0005886">
    <property type="term" value="C:plasma membrane"/>
    <property type="evidence" value="ECO:0007669"/>
    <property type="project" value="TreeGrafter"/>
</dbReference>
<dbReference type="GO" id="GO:0008360">
    <property type="term" value="P:regulation of cell shape"/>
    <property type="evidence" value="ECO:0007669"/>
    <property type="project" value="UniProtKB-KW"/>
</dbReference>
<keyword evidence="18" id="KW-1185">Reference proteome</keyword>
<evidence type="ECO:0000256" key="6">
    <source>
        <dbReference type="ARBA" id="ARBA00022679"/>
    </source>
</evidence>
<feature type="transmembrane region" description="Helical" evidence="15">
    <location>
        <begin position="1593"/>
        <end position="1614"/>
    </location>
</feature>
<organism evidence="17 18">
    <name type="scientific">Spirodela intermedia</name>
    <name type="common">Intermediate duckweed</name>
    <dbReference type="NCBI Taxonomy" id="51605"/>
    <lineage>
        <taxon>Eukaryota</taxon>
        <taxon>Viridiplantae</taxon>
        <taxon>Streptophyta</taxon>
        <taxon>Embryophyta</taxon>
        <taxon>Tracheophyta</taxon>
        <taxon>Spermatophyta</taxon>
        <taxon>Magnoliopsida</taxon>
        <taxon>Liliopsida</taxon>
        <taxon>Araceae</taxon>
        <taxon>Lemnoideae</taxon>
        <taxon>Spirodela</taxon>
    </lineage>
</organism>
<dbReference type="GO" id="GO:0000148">
    <property type="term" value="C:1,3-beta-D-glucan synthase complex"/>
    <property type="evidence" value="ECO:0007669"/>
    <property type="project" value="InterPro"/>
</dbReference>
<feature type="domain" description="1,3-beta-glucan synthase component FKS1-like" evidence="16">
    <location>
        <begin position="164"/>
        <end position="280"/>
    </location>
</feature>
<keyword evidence="8" id="KW-0133">Cell shape</keyword>
<gene>
    <name evidence="17" type="ORF">SI8410_09013209</name>
</gene>
<evidence type="ECO:0000256" key="1">
    <source>
        <dbReference type="ARBA" id="ARBA00004651"/>
    </source>
</evidence>
<keyword evidence="10 15" id="KW-0472">Membrane</keyword>
<evidence type="ECO:0000256" key="9">
    <source>
        <dbReference type="ARBA" id="ARBA00022989"/>
    </source>
</evidence>
<dbReference type="Pfam" id="PF02364">
    <property type="entry name" value="Glucan_synthase"/>
    <property type="match status" value="1"/>
</dbReference>
<keyword evidence="11" id="KW-0961">Cell wall biogenesis/degradation</keyword>
<feature type="transmembrane region" description="Helical" evidence="15">
    <location>
        <begin position="539"/>
        <end position="556"/>
    </location>
</feature>
<dbReference type="PANTHER" id="PTHR12741:SF7">
    <property type="entry name" value="CALLOSE SYNTHASE 12"/>
    <property type="match status" value="1"/>
</dbReference>
<feature type="transmembrane region" description="Helical" evidence="15">
    <location>
        <begin position="388"/>
        <end position="409"/>
    </location>
</feature>
<sequence>MSLRQRQNYGRHGPGPPIGGEGGNEGMPAYNIIPIHSILEEHPALRFPEVRAAMAGLFTVGDLRKPPFFPWNESMDILDWLGAFFGFQRDNIRNQREHLILLLANAQMRLHPPPDNVDTLDAGVVRHLRRKLLSNYMSWCAYLGRRANVPDSRSVRGASGRGPLRDLLYTSLYLLIWGEAANLRFMPECLCYIFHHMAMELNLILEDFYDRETGRPVLPSTCGENAFLLNVVTPVYSTIKAEVDASRNGTAPHSAWRNYDDINEYFWSSRCFDLLQWPLHPSKKFFAGPPSKIRVGKTGFVEQRSFWNIFRSFDRLWIMLILFLQAATLVAWEGSEYPWQGLESRDVQVRTLSVFITWASLRFLQSILDAGTQYSLVSRETLWLAARMVLKSVAAVTWTIVFGVLYSMIWDQRYRDRRWSTVANARVMNFLVAAGVFILPEFLASVLFVLPYVRNFLEKTNWRILYVLTWWFQSRTFVGRGLREGIVDNMKYALFWVAVLSAKFTFSYFLQIKPMVAPTKVILKINNIDYKWHEFFAKTNRFAVVLYWLPVILIYLMDIQIWYSIFSSFFGALVGLFSHLGEIRNLQQLRLRFQFFASALQFNLMSEEQLFRPRGTIQTRLRDAILRLKLRYGLGRPYKKIESDQVQATRFALIWNEIIETFREEDIVSDREVELLELSPNTWGIRVIRWPCFLLSNELLLALRQAKELGTGDRMLWQKISKNEYRRCAVIESYDSVKFLLRKIVKKGTEEYQIITNLFDSFDAAIAAGKFTEEFQMRILDTLHSTLMTLVNLLIKPNKDSDKVVNTLQTIYEAAHRDFPKTKKSFDELKHLGWLPVNTNTVGLLFENAIELPNADDLIFYKQVRRLHTILTSRESMNNVPRNLEARRRIAFFTNSLFMNMPRAPKVEKMLPFSVLTPYYSEEVLYSREQLQKENEDGISILFYLQKIYDDEWENFIERMRREGMDHDDEIWEEKLRDLRLWASHRGQTLTRTVRGMMYYYRALKMLAFIDSASEMDVQGDQRELASFSSSLISQNGMGGFGGSSMSLNSQNLSRTGSSISSLLMGHEYGTAMMKFTYVVACQIYGSQKKKKDSRAEEILYLMKNNEALRVAYVDEVNKAPGEVDYYSVLVKYDQKLKKEVEIYRVKLPGQLKLGEGKPENQNHAIIFTRGDAVQTIDMNQDNYFEEALKMRNLLEEYSHYYGVRKPTILGVREHVFTGSVSSLAWFMSAQETSFVTLGQRVLANPLKVRMHYGHPDVFDRLWFLGRGGISKASRVINISEDIFAGFNCTLRGGNVTHHEYIQVGKGRDVGLNQISMFEAKVASGNGEQVLSRDVYRLGHRLDFFRMLSVYYSTVGFFFNTMMVILTVYAFVWGRLYLALSGLEDAFKNSGTSNNKALSSVLNQQFIIQLGLFTALPMILENSLEHGFLSALWDFLTMQFQLASVFYTFSMGTRTHYFGRTILHGGAKYRATGRGFVVQHKSFAENYRLYARSHFVKAIELGVMLTVYASHSPLAKSTLVYIIMTISSWFLVVSWVLAPFVFNPSGFDWLKFVEDFDDFMTWIWYRGGVFTKSEHSWETWWYEEQDHLRTTGLWGKLLEIILDLRFFIFQYGIVYRLKISGGSTSISVYLLSWIYMVVVVGLFVVMAYVRDKYSAKEHIYYRSVQSLVIMLVILILALLLKFTDFEIIDIFTSLLAFIPTGWGLLLIAQVARPFVQSTIVWDTVVSFARLYDIVFGLVILAPVALLSWLPGFQSMQTRILFNEAFSRGLQISRIVSGKKSEL</sequence>
<evidence type="ECO:0000256" key="14">
    <source>
        <dbReference type="SAM" id="MobiDB-lite"/>
    </source>
</evidence>
<dbReference type="Pfam" id="PF14288">
    <property type="entry name" value="FKS1_dom1"/>
    <property type="match status" value="1"/>
</dbReference>
<evidence type="ECO:0000256" key="15">
    <source>
        <dbReference type="SAM" id="Phobius"/>
    </source>
</evidence>
<feature type="transmembrane region" description="Helical" evidence="15">
    <location>
        <begin position="1687"/>
        <end position="1710"/>
    </location>
</feature>
<evidence type="ECO:0000256" key="8">
    <source>
        <dbReference type="ARBA" id="ARBA00022960"/>
    </source>
</evidence>
<accession>A0A7I8KXW9</accession>
<name>A0A7I8KXW9_SPIIN</name>
<comment type="subcellular location">
    <subcellularLocation>
        <location evidence="1">Cell membrane</location>
        <topology evidence="1">Multi-pass membrane protein</topology>
    </subcellularLocation>
</comment>
<dbReference type="InterPro" id="IPR003440">
    <property type="entry name" value="Glyco_trans_48_dom"/>
</dbReference>
<proteinExistence type="inferred from homology"/>
<feature type="transmembrane region" description="Helical" evidence="15">
    <location>
        <begin position="1626"/>
        <end position="1647"/>
    </location>
</feature>
<keyword evidence="9 15" id="KW-1133">Transmembrane helix</keyword>
<evidence type="ECO:0000256" key="4">
    <source>
        <dbReference type="ARBA" id="ARBA00022475"/>
    </source>
</evidence>
<feature type="region of interest" description="Disordered" evidence="14">
    <location>
        <begin position="1"/>
        <end position="25"/>
    </location>
</feature>
<keyword evidence="5" id="KW-0328">Glycosyltransferase</keyword>
<evidence type="ECO:0000256" key="7">
    <source>
        <dbReference type="ARBA" id="ARBA00022692"/>
    </source>
</evidence>
<evidence type="ECO:0000259" key="16">
    <source>
        <dbReference type="SMART" id="SM01205"/>
    </source>
</evidence>
<dbReference type="EMBL" id="LR746272">
    <property type="protein sequence ID" value="CAA7402531.1"/>
    <property type="molecule type" value="Genomic_DNA"/>
</dbReference>
<comment type="similarity">
    <text evidence="2">Belongs to the glycosyltransferase 48 family.</text>
</comment>
<dbReference type="EC" id="2.4.1.34" evidence="3"/>
<keyword evidence="7 15" id="KW-0812">Transmembrane</keyword>
<dbReference type="SMART" id="SM01205">
    <property type="entry name" value="FKS1_dom1"/>
    <property type="match status" value="1"/>
</dbReference>
<evidence type="ECO:0000256" key="13">
    <source>
        <dbReference type="ARBA" id="ARBA00047777"/>
    </source>
</evidence>
<feature type="transmembrane region" description="Helical" evidence="15">
    <location>
        <begin position="1659"/>
        <end position="1680"/>
    </location>
</feature>
<dbReference type="InterPro" id="IPR026899">
    <property type="entry name" value="FKS1-like_dom1"/>
</dbReference>
<dbReference type="GO" id="GO:0006075">
    <property type="term" value="P:(1-&gt;3)-beta-D-glucan biosynthetic process"/>
    <property type="evidence" value="ECO:0007669"/>
    <property type="project" value="InterPro"/>
</dbReference>
<dbReference type="PANTHER" id="PTHR12741">
    <property type="entry name" value="LYST-INTERACTING PROTEIN LIP5 DOPAMINE RESPONSIVE PROTEIN DRG-1"/>
    <property type="match status" value="1"/>
</dbReference>
<evidence type="ECO:0000256" key="11">
    <source>
        <dbReference type="ARBA" id="ARBA00023316"/>
    </source>
</evidence>
<feature type="transmembrane region" description="Helical" evidence="15">
    <location>
        <begin position="1350"/>
        <end position="1372"/>
    </location>
</feature>
<protein>
    <recommendedName>
        <fullName evidence="12">1,3-beta-glucan synthase</fullName>
        <ecNumber evidence="3">2.4.1.34</ecNumber>
    </recommendedName>
    <alternativeName>
        <fullName evidence="12">1,3-beta-glucan synthase</fullName>
    </alternativeName>
</protein>
<evidence type="ECO:0000256" key="10">
    <source>
        <dbReference type="ARBA" id="ARBA00023136"/>
    </source>
</evidence>
<evidence type="ECO:0000313" key="17">
    <source>
        <dbReference type="EMBL" id="CAA7402531.1"/>
    </source>
</evidence>
<evidence type="ECO:0000256" key="5">
    <source>
        <dbReference type="ARBA" id="ARBA00022676"/>
    </source>
</evidence>
<dbReference type="Pfam" id="PF25968">
    <property type="entry name" value="CALS1"/>
    <property type="match status" value="1"/>
</dbReference>
<evidence type="ECO:0000256" key="2">
    <source>
        <dbReference type="ARBA" id="ARBA00009040"/>
    </source>
</evidence>
<keyword evidence="4" id="KW-1003">Cell membrane</keyword>
<evidence type="ECO:0000256" key="12">
    <source>
        <dbReference type="ARBA" id="ARBA00032165"/>
    </source>
</evidence>
<evidence type="ECO:0000256" key="3">
    <source>
        <dbReference type="ARBA" id="ARBA00012589"/>
    </source>
</evidence>
<dbReference type="Proteomes" id="UP000663760">
    <property type="component" value="Chromosome 9"/>
</dbReference>
<reference evidence="17" key="1">
    <citation type="submission" date="2020-02" db="EMBL/GenBank/DDBJ databases">
        <authorList>
            <person name="Scholz U."/>
            <person name="Mascher M."/>
            <person name="Fiebig A."/>
        </authorList>
    </citation>
    <scope>NUCLEOTIDE SEQUENCE</scope>
</reference>
<dbReference type="GO" id="GO:0003843">
    <property type="term" value="F:1,3-beta-D-glucan synthase activity"/>
    <property type="evidence" value="ECO:0007669"/>
    <property type="project" value="UniProtKB-EC"/>
</dbReference>
<comment type="catalytic activity">
    <reaction evidence="13">
        <text>[(1-&gt;3)-beta-D-glucosyl](n) + UDP-alpha-D-glucose = [(1-&gt;3)-beta-D-glucosyl](n+1) + UDP + H(+)</text>
        <dbReference type="Rhea" id="RHEA:21476"/>
        <dbReference type="Rhea" id="RHEA-COMP:11146"/>
        <dbReference type="Rhea" id="RHEA-COMP:14303"/>
        <dbReference type="ChEBI" id="CHEBI:15378"/>
        <dbReference type="ChEBI" id="CHEBI:37671"/>
        <dbReference type="ChEBI" id="CHEBI:58223"/>
        <dbReference type="ChEBI" id="CHEBI:58885"/>
        <dbReference type="EC" id="2.4.1.34"/>
    </reaction>
</comment>
<dbReference type="InterPro" id="IPR058851">
    <property type="entry name" value="CALS1_helical"/>
</dbReference>
<feature type="transmembrane region" description="Helical" evidence="15">
    <location>
        <begin position="430"/>
        <end position="453"/>
    </location>
</feature>
<keyword evidence="6" id="KW-0808">Transferase</keyword>
<feature type="transmembrane region" description="Helical" evidence="15">
    <location>
        <begin position="1519"/>
        <end position="1542"/>
    </location>
</feature>
<feature type="transmembrane region" description="Helical" evidence="15">
    <location>
        <begin position="1730"/>
        <end position="1749"/>
    </location>
</feature>